<feature type="domain" description="PknH-like extracellular" evidence="2">
    <location>
        <begin position="22"/>
        <end position="209"/>
    </location>
</feature>
<organism evidence="3 4">
    <name type="scientific">[Mycobacterium] nativiensis</name>
    <dbReference type="NCBI Taxonomy" id="2855503"/>
    <lineage>
        <taxon>Bacteria</taxon>
        <taxon>Bacillati</taxon>
        <taxon>Actinomycetota</taxon>
        <taxon>Actinomycetes</taxon>
        <taxon>Mycobacteriales</taxon>
        <taxon>Mycobacteriaceae</taxon>
        <taxon>Mycolicibacter</taxon>
    </lineage>
</organism>
<keyword evidence="1" id="KW-0732">Signal</keyword>
<dbReference type="Proteomes" id="UP001298593">
    <property type="component" value="Unassembled WGS sequence"/>
</dbReference>
<feature type="signal peptide" evidence="1">
    <location>
        <begin position="1"/>
        <end position="19"/>
    </location>
</feature>
<reference evidence="3 4" key="1">
    <citation type="submission" date="2023-12" db="EMBL/GenBank/DDBJ databases">
        <title>Description of new species of Mycobacterium terrae complex isolated from sewage at the Sao Paulo Zoological Park Foundation in Brazil.</title>
        <authorList>
            <person name="Romagnoli C.L."/>
            <person name="Conceicao E.C."/>
            <person name="Machado E."/>
            <person name="Barreto L.B.P.F."/>
            <person name="Sharma A."/>
            <person name="Silva N.M."/>
            <person name="Marques L.E."/>
            <person name="Juliana M.A."/>
            <person name="Lourenco M.C.S."/>
            <person name="Digiampietri L.A."/>
            <person name="Suffys P.N."/>
            <person name="Viana-Niero C."/>
        </authorList>
    </citation>
    <scope>NUCLEOTIDE SEQUENCE [LARGE SCALE GENOMIC DNA]</scope>
    <source>
        <strain evidence="3 4">MYC340</strain>
    </source>
</reference>
<dbReference type="RefSeq" id="WP_224974557.1">
    <property type="nucleotide sequence ID" value="NZ_JAYJJU010000024.1"/>
</dbReference>
<evidence type="ECO:0000259" key="2">
    <source>
        <dbReference type="Pfam" id="PF14032"/>
    </source>
</evidence>
<accession>A0ABU5Y1N8</accession>
<proteinExistence type="predicted"/>
<gene>
    <name evidence="3" type="ORF">KV113_20735</name>
</gene>
<dbReference type="InterPro" id="IPR026954">
    <property type="entry name" value="PknH-like_Extracell"/>
</dbReference>
<evidence type="ECO:0000313" key="4">
    <source>
        <dbReference type="Proteomes" id="UP001298593"/>
    </source>
</evidence>
<name>A0ABU5Y1N8_9MYCO</name>
<dbReference type="Gene3D" id="3.40.1000.70">
    <property type="entry name" value="PknH-like extracellular domain"/>
    <property type="match status" value="1"/>
</dbReference>
<feature type="chain" id="PRO_5046081193" evidence="1">
    <location>
        <begin position="20"/>
        <end position="215"/>
    </location>
</feature>
<dbReference type="EMBL" id="JAYJJU010000024">
    <property type="protein sequence ID" value="MEB3033967.1"/>
    <property type="molecule type" value="Genomic_DNA"/>
</dbReference>
<keyword evidence="4" id="KW-1185">Reference proteome</keyword>
<sequence length="215" mass="22146">MFATVIAATGLALAAPAVAAPVEAGDLAALQPDPAALNDMFAGPGLRNPSLTVTDSSTSLQNYVSTERACVGAVYPGTQSTYQGSSYRGIDIRTLTSDTTGPVRVRVTTAIAAFPTEEAATAFVSETGQAWQNCAGEQVNLTLAGQADEQWYVQTLSEAGDGFAVRTNRVSDHSTCSHVVTAKANASIEVLACTTGIMSDQAVRVADQVRAGITG</sequence>
<evidence type="ECO:0000256" key="1">
    <source>
        <dbReference type="SAM" id="SignalP"/>
    </source>
</evidence>
<dbReference type="InterPro" id="IPR038232">
    <property type="entry name" value="PknH-like_Extracell_sf"/>
</dbReference>
<protein>
    <submittedName>
        <fullName evidence="3">Sensor domain-containing protein</fullName>
    </submittedName>
</protein>
<comment type="caution">
    <text evidence="3">The sequence shown here is derived from an EMBL/GenBank/DDBJ whole genome shotgun (WGS) entry which is preliminary data.</text>
</comment>
<dbReference type="Pfam" id="PF14032">
    <property type="entry name" value="PknH_C"/>
    <property type="match status" value="1"/>
</dbReference>
<evidence type="ECO:0000313" key="3">
    <source>
        <dbReference type="EMBL" id="MEB3033967.1"/>
    </source>
</evidence>